<proteinExistence type="predicted"/>
<reference evidence="1" key="1">
    <citation type="submission" date="2020-03" db="EMBL/GenBank/DDBJ databases">
        <title>The deep terrestrial virosphere.</title>
        <authorList>
            <person name="Holmfeldt K."/>
            <person name="Nilsson E."/>
            <person name="Simone D."/>
            <person name="Lopez-Fernandez M."/>
            <person name="Wu X."/>
            <person name="de Brujin I."/>
            <person name="Lundin D."/>
            <person name="Andersson A."/>
            <person name="Bertilsson S."/>
            <person name="Dopson M."/>
        </authorList>
    </citation>
    <scope>NUCLEOTIDE SEQUENCE</scope>
    <source>
        <strain evidence="1">MM415A00555</strain>
    </source>
</reference>
<gene>
    <name evidence="1" type="ORF">MM415A00555_0018</name>
</gene>
<accession>A0A6M3KH61</accession>
<protein>
    <submittedName>
        <fullName evidence="1">Uncharacterized protein</fullName>
    </submittedName>
</protein>
<dbReference type="AlphaFoldDB" id="A0A6M3KH61"/>
<evidence type="ECO:0000313" key="1">
    <source>
        <dbReference type="EMBL" id="QJA81327.1"/>
    </source>
</evidence>
<organism evidence="1">
    <name type="scientific">viral metagenome</name>
    <dbReference type="NCBI Taxonomy" id="1070528"/>
    <lineage>
        <taxon>unclassified sequences</taxon>
        <taxon>metagenomes</taxon>
        <taxon>organismal metagenomes</taxon>
    </lineage>
</organism>
<sequence length="142" mass="15322">MAVTSTISNHFKFQLVSGNIDLDADTIQMALVSGEFTFDKDTHATWANVSSYELPNGVGYATGGIVMTGVSVEEDDVNDRVNITWDNTRWNASGEFGPIIAGVIYDNTSSDDTILGCIEFGEASLLSSGTYLEVQNVVLRLT</sequence>
<name>A0A6M3KH61_9ZZZZ</name>
<dbReference type="EMBL" id="MT142455">
    <property type="protein sequence ID" value="QJA81327.1"/>
    <property type="molecule type" value="Genomic_DNA"/>
</dbReference>